<name>A0AC61L0S3_9EURY</name>
<dbReference type="Proteomes" id="UP000248329">
    <property type="component" value="Unassembled WGS sequence"/>
</dbReference>
<proteinExistence type="predicted"/>
<reference evidence="1" key="1">
    <citation type="submission" date="2018-01" db="EMBL/GenBank/DDBJ databases">
        <authorList>
            <person name="Krukenberg V."/>
        </authorList>
    </citation>
    <scope>NUCLEOTIDE SEQUENCE</scope>
    <source>
        <strain evidence="1">E20ANME2</strain>
    </source>
</reference>
<organism evidence="1 2">
    <name type="scientific">Candidatus Methanogaster sp</name>
    <dbReference type="NCBI Taxonomy" id="3386292"/>
    <lineage>
        <taxon>Archaea</taxon>
        <taxon>Methanobacteriati</taxon>
        <taxon>Methanobacteriota</taxon>
        <taxon>Stenosarchaea group</taxon>
        <taxon>Methanomicrobia</taxon>
        <taxon>Methanosarcinales</taxon>
        <taxon>ANME-2 cluster</taxon>
        <taxon>Candidatus Methanogasteraceae</taxon>
        <taxon>Candidatus Methanogaster</taxon>
    </lineage>
</organism>
<sequence>MIRKAKISDVRSIHALLAHFADQGLLLPRSLSEIYDHLRDYTVMQTSDDNIVGVVALNICWEDLAEVKSLAVREDYQAKGMGRQLVEHCLSEAVVLGIYRVFTLTYQPKFFEKLGFKLVDKSSLPHKIWADCLKCPKFPDCDEIALLVEL</sequence>
<protein>
    <submittedName>
        <fullName evidence="1">GNAT family N-acetyltransferase</fullName>
    </submittedName>
</protein>
<evidence type="ECO:0000313" key="1">
    <source>
        <dbReference type="EMBL" id="PXF59442.1"/>
    </source>
</evidence>
<gene>
    <name evidence="1" type="ORF">C4B59_11555</name>
</gene>
<accession>A0AC61L0S3</accession>
<dbReference type="EMBL" id="PQXF01000025">
    <property type="protein sequence ID" value="PXF59442.1"/>
    <property type="molecule type" value="Genomic_DNA"/>
</dbReference>
<comment type="caution">
    <text evidence="1">The sequence shown here is derived from an EMBL/GenBank/DDBJ whole genome shotgun (WGS) entry which is preliminary data.</text>
</comment>
<evidence type="ECO:0000313" key="2">
    <source>
        <dbReference type="Proteomes" id="UP000248329"/>
    </source>
</evidence>